<dbReference type="Gramene" id="Pp3c14_21639V3.1">
    <property type="protein sequence ID" value="PAC:32960805.CDS.1"/>
    <property type="gene ID" value="Pp3c14_21639"/>
</dbReference>
<reference evidence="3" key="3">
    <citation type="submission" date="2020-12" db="UniProtKB">
        <authorList>
            <consortium name="EnsemblPlants"/>
        </authorList>
    </citation>
    <scope>IDENTIFICATION</scope>
</reference>
<reference evidence="2 4" key="2">
    <citation type="journal article" date="2018" name="Plant J.">
        <title>The Physcomitrella patens chromosome-scale assembly reveals moss genome structure and evolution.</title>
        <authorList>
            <person name="Lang D."/>
            <person name="Ullrich K.K."/>
            <person name="Murat F."/>
            <person name="Fuchs J."/>
            <person name="Jenkins J."/>
            <person name="Haas F.B."/>
            <person name="Piednoel M."/>
            <person name="Gundlach H."/>
            <person name="Van Bel M."/>
            <person name="Meyberg R."/>
            <person name="Vives C."/>
            <person name="Morata J."/>
            <person name="Symeonidi A."/>
            <person name="Hiss M."/>
            <person name="Muchero W."/>
            <person name="Kamisugi Y."/>
            <person name="Saleh O."/>
            <person name="Blanc G."/>
            <person name="Decker E.L."/>
            <person name="van Gessel N."/>
            <person name="Grimwood J."/>
            <person name="Hayes R.D."/>
            <person name="Graham S.W."/>
            <person name="Gunter L.E."/>
            <person name="McDaniel S.F."/>
            <person name="Hoernstein S.N.W."/>
            <person name="Larsson A."/>
            <person name="Li F.W."/>
            <person name="Perroud P.F."/>
            <person name="Phillips J."/>
            <person name="Ranjan P."/>
            <person name="Rokshar D.S."/>
            <person name="Rothfels C.J."/>
            <person name="Schneider L."/>
            <person name="Shu S."/>
            <person name="Stevenson D.W."/>
            <person name="Thummler F."/>
            <person name="Tillich M."/>
            <person name="Villarreal Aguilar J.C."/>
            <person name="Widiez T."/>
            <person name="Wong G.K."/>
            <person name="Wymore A."/>
            <person name="Zhang Y."/>
            <person name="Zimmer A.D."/>
            <person name="Quatrano R.S."/>
            <person name="Mayer K.F.X."/>
            <person name="Goodstein D."/>
            <person name="Casacuberta J.M."/>
            <person name="Vandepoele K."/>
            <person name="Reski R."/>
            <person name="Cuming A.C."/>
            <person name="Tuskan G.A."/>
            <person name="Maumus F."/>
            <person name="Salse J."/>
            <person name="Schmutz J."/>
            <person name="Rensing S.A."/>
        </authorList>
    </citation>
    <scope>NUCLEOTIDE SEQUENCE [LARGE SCALE GENOMIC DNA]</scope>
    <source>
        <strain evidence="3 4">cv. Gransden 2004</strain>
    </source>
</reference>
<dbReference type="EMBL" id="ABEU02000014">
    <property type="protein sequence ID" value="PNR41438.1"/>
    <property type="molecule type" value="Genomic_DNA"/>
</dbReference>
<protein>
    <submittedName>
        <fullName evidence="2 3">Uncharacterized protein</fullName>
    </submittedName>
</protein>
<accession>A0A2K1JIR1</accession>
<evidence type="ECO:0000313" key="3">
    <source>
        <dbReference type="EnsemblPlants" id="PAC:32960805.CDS.1"/>
    </source>
</evidence>
<gene>
    <name evidence="2" type="ORF">PHYPA_018841</name>
</gene>
<sequence>MVEIGSNCSNLVLLVVVFRRHFRRAGDGQKHTEAGEPNNSRPMTNGWCVHSKSDAGRWWGLSLAKTSSWFSLQVSFRCMVSF</sequence>
<organism evidence="2">
    <name type="scientific">Physcomitrium patens</name>
    <name type="common">Spreading-leaved earth moss</name>
    <name type="synonym">Physcomitrella patens</name>
    <dbReference type="NCBI Taxonomy" id="3218"/>
    <lineage>
        <taxon>Eukaryota</taxon>
        <taxon>Viridiplantae</taxon>
        <taxon>Streptophyta</taxon>
        <taxon>Embryophyta</taxon>
        <taxon>Bryophyta</taxon>
        <taxon>Bryophytina</taxon>
        <taxon>Bryopsida</taxon>
        <taxon>Funariidae</taxon>
        <taxon>Funariales</taxon>
        <taxon>Funariaceae</taxon>
        <taxon>Physcomitrium</taxon>
    </lineage>
</organism>
<proteinExistence type="predicted"/>
<dbReference type="AlphaFoldDB" id="A0A2K1JIR1"/>
<name>A0A2K1JIR1_PHYPA</name>
<evidence type="ECO:0000313" key="2">
    <source>
        <dbReference type="EMBL" id="PNR41438.1"/>
    </source>
</evidence>
<keyword evidence="4" id="KW-1185">Reference proteome</keyword>
<reference evidence="2 4" key="1">
    <citation type="journal article" date="2008" name="Science">
        <title>The Physcomitrella genome reveals evolutionary insights into the conquest of land by plants.</title>
        <authorList>
            <person name="Rensing S."/>
            <person name="Lang D."/>
            <person name="Zimmer A."/>
            <person name="Terry A."/>
            <person name="Salamov A."/>
            <person name="Shapiro H."/>
            <person name="Nishiyama T."/>
            <person name="Perroud P.-F."/>
            <person name="Lindquist E."/>
            <person name="Kamisugi Y."/>
            <person name="Tanahashi T."/>
            <person name="Sakakibara K."/>
            <person name="Fujita T."/>
            <person name="Oishi K."/>
            <person name="Shin-I T."/>
            <person name="Kuroki Y."/>
            <person name="Toyoda A."/>
            <person name="Suzuki Y."/>
            <person name="Hashimoto A."/>
            <person name="Yamaguchi K."/>
            <person name="Sugano A."/>
            <person name="Kohara Y."/>
            <person name="Fujiyama A."/>
            <person name="Anterola A."/>
            <person name="Aoki S."/>
            <person name="Ashton N."/>
            <person name="Barbazuk W.B."/>
            <person name="Barker E."/>
            <person name="Bennetzen J."/>
            <person name="Bezanilla M."/>
            <person name="Blankenship R."/>
            <person name="Cho S.H."/>
            <person name="Dutcher S."/>
            <person name="Estelle M."/>
            <person name="Fawcett J.A."/>
            <person name="Gundlach H."/>
            <person name="Hanada K."/>
            <person name="Heyl A."/>
            <person name="Hicks K.A."/>
            <person name="Hugh J."/>
            <person name="Lohr M."/>
            <person name="Mayer K."/>
            <person name="Melkozernov A."/>
            <person name="Murata T."/>
            <person name="Nelson D."/>
            <person name="Pils B."/>
            <person name="Prigge M."/>
            <person name="Reiss B."/>
            <person name="Renner T."/>
            <person name="Rombauts S."/>
            <person name="Rushton P."/>
            <person name="Sanderfoot A."/>
            <person name="Schween G."/>
            <person name="Shiu S.-H."/>
            <person name="Stueber K."/>
            <person name="Theodoulou F.L."/>
            <person name="Tu H."/>
            <person name="Van de Peer Y."/>
            <person name="Verrier P.J."/>
            <person name="Waters E."/>
            <person name="Wood A."/>
            <person name="Yang L."/>
            <person name="Cove D."/>
            <person name="Cuming A."/>
            <person name="Hasebe M."/>
            <person name="Lucas S."/>
            <person name="Mishler D.B."/>
            <person name="Reski R."/>
            <person name="Grigoriev I."/>
            <person name="Quatrano R.S."/>
            <person name="Boore J.L."/>
        </authorList>
    </citation>
    <scope>NUCLEOTIDE SEQUENCE [LARGE SCALE GENOMIC DNA]</scope>
    <source>
        <strain evidence="3 4">cv. Gransden 2004</strain>
    </source>
</reference>
<evidence type="ECO:0000256" key="1">
    <source>
        <dbReference type="SAM" id="MobiDB-lite"/>
    </source>
</evidence>
<feature type="region of interest" description="Disordered" evidence="1">
    <location>
        <begin position="26"/>
        <end position="46"/>
    </location>
</feature>
<dbReference type="Proteomes" id="UP000006727">
    <property type="component" value="Chromosome 14"/>
</dbReference>
<dbReference type="EnsemblPlants" id="Pp3c14_21639V3.1">
    <property type="protein sequence ID" value="PAC:32960805.CDS.1"/>
    <property type="gene ID" value="Pp3c14_21639"/>
</dbReference>
<evidence type="ECO:0000313" key="4">
    <source>
        <dbReference type="Proteomes" id="UP000006727"/>
    </source>
</evidence>
<dbReference type="InParanoid" id="A0A2K1JIR1"/>